<keyword evidence="2" id="KW-1185">Reference proteome</keyword>
<sequence length="79" mass="8871">MSTYSQYMYRNGWCSVGTRLPAMCFQGLYYYQQQPVSQYCASVGSNGWCSDPDAWWSVSCNSLIDCIYSCNGQCAPANC</sequence>
<dbReference type="RefSeq" id="WP_272137439.1">
    <property type="nucleotide sequence ID" value="NZ_JAQNDM010000002.1"/>
</dbReference>
<gene>
    <name evidence="1" type="ORF">POL68_11795</name>
</gene>
<protein>
    <submittedName>
        <fullName evidence="1">Uncharacterized protein</fullName>
    </submittedName>
</protein>
<proteinExistence type="predicted"/>
<organism evidence="1 2">
    <name type="scientific">Stigmatella ashevillensis</name>
    <dbReference type="NCBI Taxonomy" id="2995309"/>
    <lineage>
        <taxon>Bacteria</taxon>
        <taxon>Pseudomonadati</taxon>
        <taxon>Myxococcota</taxon>
        <taxon>Myxococcia</taxon>
        <taxon>Myxococcales</taxon>
        <taxon>Cystobacterineae</taxon>
        <taxon>Archangiaceae</taxon>
        <taxon>Stigmatella</taxon>
    </lineage>
</organism>
<comment type="caution">
    <text evidence="1">The sequence shown here is derived from an EMBL/GenBank/DDBJ whole genome shotgun (WGS) entry which is preliminary data.</text>
</comment>
<reference evidence="1 2" key="1">
    <citation type="submission" date="2022-11" db="EMBL/GenBank/DDBJ databases">
        <title>Minimal conservation of predation-associated metabolite biosynthetic gene clusters underscores biosynthetic potential of Myxococcota including descriptions for ten novel species: Archangium lansinium sp. nov., Myxococcus landrumus sp. nov., Nannocystis bai.</title>
        <authorList>
            <person name="Ahearne A."/>
            <person name="Stevens C."/>
            <person name="Dowd S."/>
        </authorList>
    </citation>
    <scope>NUCLEOTIDE SEQUENCE [LARGE SCALE GENOMIC DNA]</scope>
    <source>
        <strain evidence="1 2">NCWAL01</strain>
    </source>
</reference>
<dbReference type="EMBL" id="JAQNDM010000002">
    <property type="protein sequence ID" value="MDC0709147.1"/>
    <property type="molecule type" value="Genomic_DNA"/>
</dbReference>
<name>A0ABT5D671_9BACT</name>
<dbReference type="Proteomes" id="UP001221838">
    <property type="component" value="Unassembled WGS sequence"/>
</dbReference>
<evidence type="ECO:0000313" key="2">
    <source>
        <dbReference type="Proteomes" id="UP001221838"/>
    </source>
</evidence>
<evidence type="ECO:0000313" key="1">
    <source>
        <dbReference type="EMBL" id="MDC0709147.1"/>
    </source>
</evidence>
<accession>A0ABT5D671</accession>